<reference evidence="2 3" key="1">
    <citation type="submission" date="2020-09" db="EMBL/GenBank/DDBJ databases">
        <title>Draft Genome Sequences of Oil-Oxidizing Bacteria Halomonas titanicae, Marinobacter lutaoensis, and Virgibacillus halodenitrificans Isolated from Highly Saline Environments.</title>
        <authorList>
            <person name="Grouzdev D.S."/>
            <person name="Sokolova D.S."/>
            <person name="Semenova E.M."/>
            <person name="Borzenkov I.A."/>
            <person name="Bidzhieva S.K."/>
            <person name="Poltaraus A.B."/>
            <person name="Nazina T.N."/>
        </authorList>
    </citation>
    <scope>NUCLEOTIDE SEQUENCE [LARGE SCALE GENOMIC DNA]</scope>
    <source>
        <strain evidence="2 3">VKM B-3472D</strain>
    </source>
</reference>
<accession>A0ABR7VI89</accession>
<organism evidence="2 3">
    <name type="scientific">Virgibacillus halodenitrificans</name>
    <name type="common">Bacillus halodenitrificans</name>
    <dbReference type="NCBI Taxonomy" id="1482"/>
    <lineage>
        <taxon>Bacteria</taxon>
        <taxon>Bacillati</taxon>
        <taxon>Bacillota</taxon>
        <taxon>Bacilli</taxon>
        <taxon>Bacillales</taxon>
        <taxon>Bacillaceae</taxon>
        <taxon>Virgibacillus</taxon>
    </lineage>
</organism>
<dbReference type="Pfam" id="PF09084">
    <property type="entry name" value="NMT1"/>
    <property type="match status" value="1"/>
</dbReference>
<evidence type="ECO:0000313" key="2">
    <source>
        <dbReference type="EMBL" id="MBD1221426.1"/>
    </source>
</evidence>
<keyword evidence="3" id="KW-1185">Reference proteome</keyword>
<dbReference type="Proteomes" id="UP000621631">
    <property type="component" value="Unassembled WGS sequence"/>
</dbReference>
<protein>
    <submittedName>
        <fullName evidence="2">ABC transporter substrate-binding protein</fullName>
    </submittedName>
</protein>
<dbReference type="EMBL" id="JACWEZ010000001">
    <property type="protein sequence ID" value="MBD1221426.1"/>
    <property type="molecule type" value="Genomic_DNA"/>
</dbReference>
<dbReference type="SUPFAM" id="SSF53850">
    <property type="entry name" value="Periplasmic binding protein-like II"/>
    <property type="match status" value="1"/>
</dbReference>
<dbReference type="InterPro" id="IPR015168">
    <property type="entry name" value="SsuA/THI5"/>
</dbReference>
<evidence type="ECO:0000259" key="1">
    <source>
        <dbReference type="Pfam" id="PF09084"/>
    </source>
</evidence>
<gene>
    <name evidence="2" type="ORF">IC602_02230</name>
</gene>
<sequence length="336" mass="37633">MKKFFYGLVVVLFLIFITGCNQEDGQSGEAKSKDGELTPIKFALDWTPNTNHTGLYVAKEKGYFKEQGLDVELMLPGEAGANQLMAAGKADFGVSFQEELTQARAEDLPIVSIAAVIQHNTAAYASPVGKDITEPTDFEGKVYGGYGTDMEKAVLGTIMKQHGADVNKVDFLNIGSSDYFTAVKRDIDFANIFYGWTGIEAETRGEELNAIYLKDFAEELDYYTPVLATNETMIEENPETVKAFMAAAAKGYEFAIDQPEEAADILLKHAPDLDEDLVKNSQKWLSPRYQDDAKQWGIQEKERWQTFTNWMVENEIINKDIDVEKAFTNEFLPTKE</sequence>
<comment type="caution">
    <text evidence="2">The sequence shown here is derived from an EMBL/GenBank/DDBJ whole genome shotgun (WGS) entry which is preliminary data.</text>
</comment>
<evidence type="ECO:0000313" key="3">
    <source>
        <dbReference type="Proteomes" id="UP000621631"/>
    </source>
</evidence>
<proteinExistence type="predicted"/>
<name>A0ABR7VI89_VIRHA</name>
<feature type="domain" description="SsuA/THI5-like" evidence="1">
    <location>
        <begin position="49"/>
        <end position="262"/>
    </location>
</feature>
<dbReference type="InterPro" id="IPR027939">
    <property type="entry name" value="NMT1/THI5"/>
</dbReference>
<dbReference type="PROSITE" id="PS51257">
    <property type="entry name" value="PROKAR_LIPOPROTEIN"/>
    <property type="match status" value="1"/>
</dbReference>
<dbReference type="Gene3D" id="3.40.190.10">
    <property type="entry name" value="Periplasmic binding protein-like II"/>
    <property type="match status" value="2"/>
</dbReference>
<dbReference type="PANTHER" id="PTHR31528">
    <property type="entry name" value="4-AMINO-5-HYDROXYMETHYL-2-METHYLPYRIMIDINE PHOSPHATE SYNTHASE THI11-RELATED"/>
    <property type="match status" value="1"/>
</dbReference>
<dbReference type="RefSeq" id="WP_019378041.1">
    <property type="nucleotide sequence ID" value="NZ_JACWEZ010000001.1"/>
</dbReference>
<dbReference type="PANTHER" id="PTHR31528:SF3">
    <property type="entry name" value="THIAMINE BIOSYNTHESIS PROTEIN HI_0357-RELATED"/>
    <property type="match status" value="1"/>
</dbReference>